<evidence type="ECO:0000256" key="5">
    <source>
        <dbReference type="ARBA" id="ARBA00023128"/>
    </source>
</evidence>
<dbReference type="InterPro" id="IPR019133">
    <property type="entry name" value="MIC60"/>
</dbReference>
<comment type="similarity">
    <text evidence="1 7">Belongs to the MICOS complex subunit Mic60 family.</text>
</comment>
<keyword evidence="5 7" id="KW-0496">Mitochondrion</keyword>
<evidence type="ECO:0000256" key="1">
    <source>
        <dbReference type="ARBA" id="ARBA00010877"/>
    </source>
</evidence>
<organism evidence="10 11">
    <name type="scientific">Agrilus planipennis</name>
    <name type="common">Emerald ash borer</name>
    <name type="synonym">Agrilus marcopoli</name>
    <dbReference type="NCBI Taxonomy" id="224129"/>
    <lineage>
        <taxon>Eukaryota</taxon>
        <taxon>Metazoa</taxon>
        <taxon>Ecdysozoa</taxon>
        <taxon>Arthropoda</taxon>
        <taxon>Hexapoda</taxon>
        <taxon>Insecta</taxon>
        <taxon>Pterygota</taxon>
        <taxon>Neoptera</taxon>
        <taxon>Endopterygota</taxon>
        <taxon>Coleoptera</taxon>
        <taxon>Polyphaga</taxon>
        <taxon>Elateriformia</taxon>
        <taxon>Buprestoidea</taxon>
        <taxon>Buprestidae</taxon>
        <taxon>Agrilinae</taxon>
        <taxon>Agrilus</taxon>
    </lineage>
</organism>
<evidence type="ECO:0000256" key="4">
    <source>
        <dbReference type="ARBA" id="ARBA00022989"/>
    </source>
</evidence>
<comment type="subunit">
    <text evidence="7">Component of the mitochondrial contact site and cristae organizing system (MICOS) complex.</text>
</comment>
<dbReference type="PANTHER" id="PTHR15415:SF7">
    <property type="entry name" value="MICOS COMPLEX SUBUNIT MIC60"/>
    <property type="match status" value="1"/>
</dbReference>
<reference evidence="11" key="1">
    <citation type="submission" date="2025-08" db="UniProtKB">
        <authorList>
            <consortium name="RefSeq"/>
        </authorList>
    </citation>
    <scope>IDENTIFICATION</scope>
</reference>
<evidence type="ECO:0000256" key="2">
    <source>
        <dbReference type="ARBA" id="ARBA00022692"/>
    </source>
</evidence>
<evidence type="ECO:0000313" key="11">
    <source>
        <dbReference type="RefSeq" id="XP_025835940.1"/>
    </source>
</evidence>
<dbReference type="GeneID" id="108738596"/>
<dbReference type="Proteomes" id="UP000192223">
    <property type="component" value="Unplaced"/>
</dbReference>
<dbReference type="GO" id="GO:0042407">
    <property type="term" value="P:cristae formation"/>
    <property type="evidence" value="ECO:0007669"/>
    <property type="project" value="TreeGrafter"/>
</dbReference>
<evidence type="ECO:0000256" key="9">
    <source>
        <dbReference type="SAM" id="MobiDB-lite"/>
    </source>
</evidence>
<dbReference type="InParanoid" id="A0A7F5RJA5"/>
<keyword evidence="3 7" id="KW-0999">Mitochondrion inner membrane</keyword>
<accession>A0A7F5RJA5</accession>
<evidence type="ECO:0000256" key="3">
    <source>
        <dbReference type="ARBA" id="ARBA00022792"/>
    </source>
</evidence>
<feature type="coiled-coil region" evidence="8">
    <location>
        <begin position="230"/>
        <end position="301"/>
    </location>
</feature>
<dbReference type="GO" id="GO:0061617">
    <property type="term" value="C:MICOS complex"/>
    <property type="evidence" value="ECO:0007669"/>
    <property type="project" value="TreeGrafter"/>
</dbReference>
<dbReference type="AlphaFoldDB" id="A0A7F5RJA5"/>
<gene>
    <name evidence="11" type="primary">LOC108738596</name>
</gene>
<keyword evidence="6" id="KW-0472">Membrane</keyword>
<proteinExistence type="inferred from homology"/>
<feature type="region of interest" description="Disordered" evidence="9">
    <location>
        <begin position="111"/>
        <end position="138"/>
    </location>
</feature>
<dbReference type="KEGG" id="apln:108738596"/>
<evidence type="ECO:0000256" key="8">
    <source>
        <dbReference type="SAM" id="Coils"/>
    </source>
</evidence>
<keyword evidence="2 7" id="KW-0812">Transmembrane</keyword>
<evidence type="ECO:0000313" key="10">
    <source>
        <dbReference type="Proteomes" id="UP000192223"/>
    </source>
</evidence>
<dbReference type="OrthoDB" id="10261039at2759"/>
<keyword evidence="8" id="KW-0175">Coiled coil</keyword>
<dbReference type="Pfam" id="PF09731">
    <property type="entry name" value="Mitofilin"/>
    <property type="match status" value="1"/>
</dbReference>
<sequence>MFRIVFIRKLPSSGSIKNKSIAKLCRRYSKQTPPDICPPPPASKSSSGGKYTLGALAVITGATIGYAKYDPEFRYWLKQQAPFTDDILKFIFQEDVSLFDKLKDLLKGGHKRGAEETTKEITYDPPPSVFAGVKPPSDPTYKEVRLECKEDEESEPSVTIVNKKPGPEGRLPDTHPKNIEDLEVQLGEAASQAVQWYNRATTAVKNFNREVEVVVEYSIDRLDQKTWDNLKEKSRKKEEAIREAERCAEEALKDLKKLRNILDRPEITAPEDIKRLARKNADRVENDIKKAKEEFEDQIRASSVTEKYWDKVEQARKHFIDELEILFPSIKIHEKKLELSATDLDLFILHAFSNVLFFQKELARAQTVGEKKLQDAITRGGAEELANAQVQHQLEIEKQKLFLDYEKRCLCLRNEAEKELRRQLKLQSEAFADHLDEALKIREAELLREFNRKMDEKLQEEHAKYKKQLAAIVGRLKGMDDALKAQQNQERITRKAQTLWGACQALYRSLKSGCPGLPWHQQLRPLKAEVTAVQKAADPEDELVCAVLNGIPEEATKRGVYSEDALRERFLKVEKMARQLSLVPESGANLPLYLLSFLQSMLLVNAPNPIPQAELDDDPTDFSKLCTNDILQRARYWLDRGDFAQALKYMNLLKGASRGVSREWMNETRIFLETQQAATTLMAHAVASGLAVL</sequence>
<name>A0A7F5RJA5_AGRPL</name>
<dbReference type="RefSeq" id="XP_025835940.1">
    <property type="nucleotide sequence ID" value="XM_025980155.1"/>
</dbReference>
<feature type="region of interest" description="Disordered" evidence="9">
    <location>
        <begin position="152"/>
        <end position="175"/>
    </location>
</feature>
<feature type="compositionally biased region" description="Basic and acidic residues" evidence="9">
    <location>
        <begin position="111"/>
        <end position="122"/>
    </location>
</feature>
<keyword evidence="4" id="KW-1133">Transmembrane helix</keyword>
<feature type="compositionally biased region" description="Basic and acidic residues" evidence="9">
    <location>
        <begin position="165"/>
        <end position="175"/>
    </location>
</feature>
<evidence type="ECO:0000256" key="6">
    <source>
        <dbReference type="ARBA" id="ARBA00023136"/>
    </source>
</evidence>
<dbReference type="FunCoup" id="A0A7F5RJA5">
    <property type="interactions" value="1098"/>
</dbReference>
<protein>
    <recommendedName>
        <fullName evidence="7">MICOS complex subunit MIC60</fullName>
    </recommendedName>
    <alternativeName>
        <fullName evidence="7">Mitofilin</fullName>
    </alternativeName>
</protein>
<dbReference type="PANTHER" id="PTHR15415">
    <property type="entry name" value="MITOFILIN"/>
    <property type="match status" value="1"/>
</dbReference>
<keyword evidence="10" id="KW-1185">Reference proteome</keyword>
<comment type="function">
    <text evidence="7">Component of the MICOS complex, a large protein complex of the mitochondrial inner membrane that plays crucial roles in the maintenance of crista junctions, inner membrane architecture, and formation of contact sites to the outer membrane.</text>
</comment>
<evidence type="ECO:0000256" key="7">
    <source>
        <dbReference type="RuleBase" id="RU363000"/>
    </source>
</evidence>
<comment type="subcellular location">
    <subcellularLocation>
        <location evidence="7">Mitochondrion inner membrane</location>
        <topology evidence="7">Single-pass membrane protein</topology>
    </subcellularLocation>
</comment>